<feature type="region of interest" description="Disordered" evidence="1">
    <location>
        <begin position="1"/>
        <end position="58"/>
    </location>
</feature>
<dbReference type="Gramene" id="OQU83663">
    <property type="protein sequence ID" value="OQU83663"/>
    <property type="gene ID" value="SORBI_3005G156450"/>
</dbReference>
<proteinExistence type="predicted"/>
<gene>
    <name evidence="2" type="ORF">SORBI_3005G156450</name>
</gene>
<feature type="compositionally biased region" description="Basic residues" evidence="1">
    <location>
        <begin position="24"/>
        <end position="33"/>
    </location>
</feature>
<reference evidence="2 3" key="1">
    <citation type="journal article" date="2009" name="Nature">
        <title>The Sorghum bicolor genome and the diversification of grasses.</title>
        <authorList>
            <person name="Paterson A.H."/>
            <person name="Bowers J.E."/>
            <person name="Bruggmann R."/>
            <person name="Dubchak I."/>
            <person name="Grimwood J."/>
            <person name="Gundlach H."/>
            <person name="Haberer G."/>
            <person name="Hellsten U."/>
            <person name="Mitros T."/>
            <person name="Poliakov A."/>
            <person name="Schmutz J."/>
            <person name="Spannagl M."/>
            <person name="Tang H."/>
            <person name="Wang X."/>
            <person name="Wicker T."/>
            <person name="Bharti A.K."/>
            <person name="Chapman J."/>
            <person name="Feltus F.A."/>
            <person name="Gowik U."/>
            <person name="Grigoriev I.V."/>
            <person name="Lyons E."/>
            <person name="Maher C.A."/>
            <person name="Martis M."/>
            <person name="Narechania A."/>
            <person name="Otillar R.P."/>
            <person name="Penning B.W."/>
            <person name="Salamov A.A."/>
            <person name="Wang Y."/>
            <person name="Zhang L."/>
            <person name="Carpita N.C."/>
            <person name="Freeling M."/>
            <person name="Gingle A.R."/>
            <person name="Hash C.T."/>
            <person name="Keller B."/>
            <person name="Klein P."/>
            <person name="Kresovich S."/>
            <person name="McCann M.C."/>
            <person name="Ming R."/>
            <person name="Peterson D.G."/>
            <person name="Mehboob-ur-Rahman"/>
            <person name="Ware D."/>
            <person name="Westhoff P."/>
            <person name="Mayer K.F."/>
            <person name="Messing J."/>
            <person name="Rokhsar D.S."/>
        </authorList>
    </citation>
    <scope>NUCLEOTIDE SEQUENCE [LARGE SCALE GENOMIC DNA]</scope>
    <source>
        <strain evidence="3">cv. BTx623</strain>
    </source>
</reference>
<name>A0A1Z5RIR9_SORBI</name>
<keyword evidence="3" id="KW-1185">Reference proteome</keyword>
<feature type="compositionally biased region" description="Basic and acidic residues" evidence="1">
    <location>
        <begin position="48"/>
        <end position="58"/>
    </location>
</feature>
<dbReference type="EMBL" id="CM000764">
    <property type="protein sequence ID" value="OQU83663.1"/>
    <property type="molecule type" value="Genomic_DNA"/>
</dbReference>
<protein>
    <submittedName>
        <fullName evidence="2">Uncharacterized protein</fullName>
    </submittedName>
</protein>
<dbReference type="InParanoid" id="A0A1Z5RIR9"/>
<evidence type="ECO:0000313" key="2">
    <source>
        <dbReference type="EMBL" id="OQU83663.1"/>
    </source>
</evidence>
<reference evidence="3" key="2">
    <citation type="journal article" date="2018" name="Plant J.">
        <title>The Sorghum bicolor reference genome: improved assembly, gene annotations, a transcriptome atlas, and signatures of genome organization.</title>
        <authorList>
            <person name="McCormick R.F."/>
            <person name="Truong S.K."/>
            <person name="Sreedasyam A."/>
            <person name="Jenkins J."/>
            <person name="Shu S."/>
            <person name="Sims D."/>
            <person name="Kennedy M."/>
            <person name="Amirebrahimi M."/>
            <person name="Weers B.D."/>
            <person name="McKinley B."/>
            <person name="Mattison A."/>
            <person name="Morishige D.T."/>
            <person name="Grimwood J."/>
            <person name="Schmutz J."/>
            <person name="Mullet J.E."/>
        </authorList>
    </citation>
    <scope>NUCLEOTIDE SEQUENCE [LARGE SCALE GENOMIC DNA]</scope>
    <source>
        <strain evidence="3">cv. BTx623</strain>
    </source>
</reference>
<dbReference type="Proteomes" id="UP000000768">
    <property type="component" value="Chromosome 5"/>
</dbReference>
<sequence length="58" mass="6358">MHLERESNDGGFPTSPRGRASGGKARRLTHSRTGRPGVSNTAWNAAATRDDPDRHNHH</sequence>
<dbReference type="AlphaFoldDB" id="A0A1Z5RIR9"/>
<organism evidence="2 3">
    <name type="scientific">Sorghum bicolor</name>
    <name type="common">Sorghum</name>
    <name type="synonym">Sorghum vulgare</name>
    <dbReference type="NCBI Taxonomy" id="4558"/>
    <lineage>
        <taxon>Eukaryota</taxon>
        <taxon>Viridiplantae</taxon>
        <taxon>Streptophyta</taxon>
        <taxon>Embryophyta</taxon>
        <taxon>Tracheophyta</taxon>
        <taxon>Spermatophyta</taxon>
        <taxon>Magnoliopsida</taxon>
        <taxon>Liliopsida</taxon>
        <taxon>Poales</taxon>
        <taxon>Poaceae</taxon>
        <taxon>PACMAD clade</taxon>
        <taxon>Panicoideae</taxon>
        <taxon>Andropogonodae</taxon>
        <taxon>Andropogoneae</taxon>
        <taxon>Sorghinae</taxon>
        <taxon>Sorghum</taxon>
    </lineage>
</organism>
<accession>A0A1Z5RIR9</accession>
<evidence type="ECO:0000256" key="1">
    <source>
        <dbReference type="SAM" id="MobiDB-lite"/>
    </source>
</evidence>
<evidence type="ECO:0000313" key="3">
    <source>
        <dbReference type="Proteomes" id="UP000000768"/>
    </source>
</evidence>